<dbReference type="HAMAP" id="MF_00159">
    <property type="entry name" value="IspG"/>
    <property type="match status" value="1"/>
</dbReference>
<accession>A0A2Y9AR52</accession>
<keyword evidence="6 7" id="KW-0414">Isoprene biosynthesis</keyword>
<dbReference type="NCBIfam" id="NF001540">
    <property type="entry name" value="PRK00366.1"/>
    <property type="match status" value="1"/>
</dbReference>
<comment type="pathway">
    <text evidence="7">Isoprenoid biosynthesis; isopentenyl diphosphate biosynthesis via DXP pathway; isopentenyl diphosphate from 1-deoxy-D-xylulose 5-phosphate: step 5/6.</text>
</comment>
<evidence type="ECO:0000256" key="2">
    <source>
        <dbReference type="ARBA" id="ARBA00022723"/>
    </source>
</evidence>
<dbReference type="GO" id="GO:0016114">
    <property type="term" value="P:terpenoid biosynthetic process"/>
    <property type="evidence" value="ECO:0007669"/>
    <property type="project" value="InterPro"/>
</dbReference>
<dbReference type="InterPro" id="IPR011005">
    <property type="entry name" value="Dihydropteroate_synth-like_sf"/>
</dbReference>
<dbReference type="GO" id="GO:0141197">
    <property type="term" value="F:4-hydroxy-3-methylbut-2-enyl-diphosphate synthase activity (flavodoxin)"/>
    <property type="evidence" value="ECO:0007669"/>
    <property type="project" value="UniProtKB-EC"/>
</dbReference>
<dbReference type="UniPathway" id="UPA00056">
    <property type="reaction ID" value="UER00096"/>
</dbReference>
<keyword evidence="2 7" id="KW-0479">Metal-binding</keyword>
<reference evidence="11 13" key="1">
    <citation type="submission" date="2016-10" db="EMBL/GenBank/DDBJ databases">
        <authorList>
            <person name="Cai Z."/>
        </authorList>
    </citation>
    <scope>NUCLEOTIDE SEQUENCE [LARGE SCALE GENOMIC DNA]</scope>
    <source>
        <strain evidence="11 13">DSM 25227</strain>
    </source>
</reference>
<dbReference type="NCBIfam" id="TIGR00612">
    <property type="entry name" value="ispG_gcpE"/>
    <property type="match status" value="1"/>
</dbReference>
<keyword evidence="12" id="KW-1185">Reference proteome</keyword>
<keyword evidence="3 7" id="KW-0560">Oxidoreductase</keyword>
<feature type="domain" description="IspG C-terminal" evidence="9">
    <location>
        <begin position="271"/>
        <end position="360"/>
    </location>
</feature>
<dbReference type="OrthoDB" id="9803214at2"/>
<dbReference type="GO" id="GO:0019288">
    <property type="term" value="P:isopentenyl diphosphate biosynthetic process, methylerythritol 4-phosphate pathway"/>
    <property type="evidence" value="ECO:0007669"/>
    <property type="project" value="UniProtKB-UniRule"/>
</dbReference>
<proteinExistence type="inferred from homology"/>
<dbReference type="Gene3D" id="3.20.20.20">
    <property type="entry name" value="Dihydropteroate synthase-like"/>
    <property type="match status" value="1"/>
</dbReference>
<evidence type="ECO:0000256" key="5">
    <source>
        <dbReference type="ARBA" id="ARBA00023014"/>
    </source>
</evidence>
<dbReference type="Gene3D" id="3.30.413.10">
    <property type="entry name" value="Sulfite Reductase Hemoprotein, domain 1"/>
    <property type="match status" value="1"/>
</dbReference>
<dbReference type="Proteomes" id="UP000245839">
    <property type="component" value="Unassembled WGS sequence"/>
</dbReference>
<dbReference type="GO" id="GO:0005506">
    <property type="term" value="F:iron ion binding"/>
    <property type="evidence" value="ECO:0007669"/>
    <property type="project" value="InterPro"/>
</dbReference>
<evidence type="ECO:0000313" key="10">
    <source>
        <dbReference type="EMBL" id="PWJ18032.1"/>
    </source>
</evidence>
<dbReference type="Proteomes" id="UP000251571">
    <property type="component" value="Unassembled WGS sequence"/>
</dbReference>
<evidence type="ECO:0000313" key="11">
    <source>
        <dbReference type="EMBL" id="SSA46555.1"/>
    </source>
</evidence>
<evidence type="ECO:0000256" key="6">
    <source>
        <dbReference type="ARBA" id="ARBA00023229"/>
    </source>
</evidence>
<organism evidence="11 13">
    <name type="scientific">Jannaschia seohaensis</name>
    <dbReference type="NCBI Taxonomy" id="475081"/>
    <lineage>
        <taxon>Bacteria</taxon>
        <taxon>Pseudomonadati</taxon>
        <taxon>Pseudomonadota</taxon>
        <taxon>Alphaproteobacteria</taxon>
        <taxon>Rhodobacterales</taxon>
        <taxon>Roseobacteraceae</taxon>
        <taxon>Jannaschia</taxon>
    </lineage>
</organism>
<evidence type="ECO:0000256" key="1">
    <source>
        <dbReference type="ARBA" id="ARBA00022485"/>
    </source>
</evidence>
<dbReference type="InterPro" id="IPR045854">
    <property type="entry name" value="NO2/SO3_Rdtase_4Fe4S_sf"/>
</dbReference>
<dbReference type="InterPro" id="IPR058578">
    <property type="entry name" value="IspG_TIM"/>
</dbReference>
<feature type="domain" description="IspG TIM-barrel" evidence="8">
    <location>
        <begin position="17"/>
        <end position="257"/>
    </location>
</feature>
<comment type="cofactor">
    <cofactor evidence="7">
        <name>[4Fe-4S] cluster</name>
        <dbReference type="ChEBI" id="CHEBI:49883"/>
    </cofactor>
    <text evidence="7">Binds 1 [4Fe-4S] cluster.</text>
</comment>
<reference evidence="10 12" key="2">
    <citation type="submission" date="2018-03" db="EMBL/GenBank/DDBJ databases">
        <title>Genomic Encyclopedia of Archaeal and Bacterial Type Strains, Phase II (KMG-II): from individual species to whole genera.</title>
        <authorList>
            <person name="Goeker M."/>
        </authorList>
    </citation>
    <scope>NUCLEOTIDE SEQUENCE [LARGE SCALE GENOMIC DNA]</scope>
    <source>
        <strain evidence="10 12">DSM 25227</strain>
    </source>
</reference>
<sequence>MSLHAIRPWRQIDRRKSRQIMVGTVPVGGDAPISVQTMTNTLTTDVAATVAQVQAAAEAGADIVRVSVPDEASSKALKEIVRESPVPIVADIHFHYRRGIESAEAGAACLRINPGNIGSADRVKEVIQAARDHGCSIRIGVNAGSLEKHLLEKYGEPCPEAMIESGLDHIRILQDNDFHEFKISCKASDVFLAAAAYQGLAEATDAPIHLGITEAGGLVSGTIKSAIGLGNLLWMGIGDTIRVSLSADPVEEVKVGYEILKSLGLRHRGVNVISCPSCARQGFDVIKTVEILEKRLEHIKTPMSLSIIGCVVNGPGEALMTDVGFTGGGNGRGMVYLAGSKSHALDNDKMIDHIVEQVEKKAAEIEAAQAAEATAAE</sequence>
<feature type="binding site" evidence="7">
    <location>
        <position position="317"/>
    </location>
    <ligand>
        <name>[4Fe-4S] cluster</name>
        <dbReference type="ChEBI" id="CHEBI:49883"/>
    </ligand>
</feature>
<dbReference type="AlphaFoldDB" id="A0A2Y9AR52"/>
<dbReference type="FunFam" id="3.20.20.20:FF:000001">
    <property type="entry name" value="4-hydroxy-3-methylbut-2-en-1-yl diphosphate synthase (flavodoxin)"/>
    <property type="match status" value="1"/>
</dbReference>
<dbReference type="InterPro" id="IPR058579">
    <property type="entry name" value="IspG_C"/>
</dbReference>
<evidence type="ECO:0000259" key="8">
    <source>
        <dbReference type="Pfam" id="PF04551"/>
    </source>
</evidence>
<dbReference type="PANTHER" id="PTHR30454:SF0">
    <property type="entry name" value="4-HYDROXY-3-METHYLBUT-2-EN-1-YL DIPHOSPHATE SYNTHASE (FERREDOXIN), CHLOROPLASTIC"/>
    <property type="match status" value="1"/>
</dbReference>
<comment type="function">
    <text evidence="7">Converts 2C-methyl-D-erythritol 2,4-cyclodiphosphate (ME-2,4cPP) into 1-hydroxy-2-methyl-2-(E)-butenyl 4-diphosphate.</text>
</comment>
<dbReference type="GO" id="GO:0046429">
    <property type="term" value="F:4-hydroxy-3-methylbut-2-en-1-yl diphosphate synthase activity (ferredoxin)"/>
    <property type="evidence" value="ECO:0007669"/>
    <property type="project" value="UniProtKB-UniRule"/>
</dbReference>
<dbReference type="InterPro" id="IPR004588">
    <property type="entry name" value="IspG_bac-typ"/>
</dbReference>
<dbReference type="RefSeq" id="WP_109564531.1">
    <property type="nucleotide sequence ID" value="NZ_QGDJ01000005.1"/>
</dbReference>
<feature type="binding site" evidence="7">
    <location>
        <position position="275"/>
    </location>
    <ligand>
        <name>[4Fe-4S] cluster</name>
        <dbReference type="ChEBI" id="CHEBI:49883"/>
    </ligand>
</feature>
<evidence type="ECO:0000256" key="3">
    <source>
        <dbReference type="ARBA" id="ARBA00023002"/>
    </source>
</evidence>
<dbReference type="PIRSF" id="PIRSF004640">
    <property type="entry name" value="IspG"/>
    <property type="match status" value="1"/>
</dbReference>
<feature type="binding site" evidence="7">
    <location>
        <position position="278"/>
    </location>
    <ligand>
        <name>[4Fe-4S] cluster</name>
        <dbReference type="ChEBI" id="CHEBI:49883"/>
    </ligand>
</feature>
<dbReference type="GO" id="GO:0051539">
    <property type="term" value="F:4 iron, 4 sulfur cluster binding"/>
    <property type="evidence" value="ECO:0007669"/>
    <property type="project" value="UniProtKB-UniRule"/>
</dbReference>
<dbReference type="SUPFAM" id="SSF51717">
    <property type="entry name" value="Dihydropteroate synthetase-like"/>
    <property type="match status" value="1"/>
</dbReference>
<evidence type="ECO:0000256" key="7">
    <source>
        <dbReference type="HAMAP-Rule" id="MF_00159"/>
    </source>
</evidence>
<evidence type="ECO:0000313" key="12">
    <source>
        <dbReference type="Proteomes" id="UP000245839"/>
    </source>
</evidence>
<keyword evidence="1 7" id="KW-0004">4Fe-4S</keyword>
<dbReference type="InterPro" id="IPR016425">
    <property type="entry name" value="IspG_bac"/>
</dbReference>
<comment type="catalytic activity">
    <reaction evidence="7">
        <text>(2E)-4-hydroxy-3-methylbut-2-enyl diphosphate + oxidized [flavodoxin] + H2O + 2 H(+) = 2-C-methyl-D-erythritol 2,4-cyclic diphosphate + reduced [flavodoxin]</text>
        <dbReference type="Rhea" id="RHEA:43604"/>
        <dbReference type="Rhea" id="RHEA-COMP:10622"/>
        <dbReference type="Rhea" id="RHEA-COMP:10623"/>
        <dbReference type="ChEBI" id="CHEBI:15377"/>
        <dbReference type="ChEBI" id="CHEBI:15378"/>
        <dbReference type="ChEBI" id="CHEBI:57618"/>
        <dbReference type="ChEBI" id="CHEBI:58210"/>
        <dbReference type="ChEBI" id="CHEBI:58483"/>
        <dbReference type="ChEBI" id="CHEBI:128753"/>
        <dbReference type="EC" id="1.17.7.3"/>
    </reaction>
</comment>
<keyword evidence="4 7" id="KW-0408">Iron</keyword>
<name>A0A2Y9AR52_9RHOB</name>
<keyword evidence="5 7" id="KW-0411">Iron-sulfur</keyword>
<evidence type="ECO:0000313" key="13">
    <source>
        <dbReference type="Proteomes" id="UP000251571"/>
    </source>
</evidence>
<gene>
    <name evidence="7" type="primary">ispG</name>
    <name evidence="10" type="ORF">BCF38_10519</name>
    <name evidence="11" type="ORF">SAMN05421539_10519</name>
</gene>
<evidence type="ECO:0000256" key="4">
    <source>
        <dbReference type="ARBA" id="ARBA00023004"/>
    </source>
</evidence>
<dbReference type="Pfam" id="PF04551">
    <property type="entry name" value="GcpE"/>
    <property type="match status" value="1"/>
</dbReference>
<evidence type="ECO:0000259" key="9">
    <source>
        <dbReference type="Pfam" id="PF26540"/>
    </source>
</evidence>
<comment type="similarity">
    <text evidence="7">Belongs to the IspG family.</text>
</comment>
<feature type="binding site" evidence="7">
    <location>
        <position position="310"/>
    </location>
    <ligand>
        <name>[4Fe-4S] cluster</name>
        <dbReference type="ChEBI" id="CHEBI:49883"/>
    </ligand>
</feature>
<protein>
    <recommendedName>
        <fullName evidence="7">4-hydroxy-3-methylbut-2-en-1-yl diphosphate synthase (flavodoxin)</fullName>
        <ecNumber evidence="7">1.17.7.3</ecNumber>
    </recommendedName>
    <alternativeName>
        <fullName evidence="7">1-hydroxy-2-methyl-2-(E)-butenyl 4-diphosphate synthase</fullName>
    </alternativeName>
</protein>
<dbReference type="SUPFAM" id="SSF56014">
    <property type="entry name" value="Nitrite and sulphite reductase 4Fe-4S domain-like"/>
    <property type="match status" value="1"/>
</dbReference>
<dbReference type="Pfam" id="PF26540">
    <property type="entry name" value="GcpE_C"/>
    <property type="match status" value="1"/>
</dbReference>
<dbReference type="EMBL" id="UETC01000005">
    <property type="protein sequence ID" value="SSA46555.1"/>
    <property type="molecule type" value="Genomic_DNA"/>
</dbReference>
<dbReference type="EC" id="1.17.7.3" evidence="7"/>
<dbReference type="PANTHER" id="PTHR30454">
    <property type="entry name" value="4-HYDROXY-3-METHYLBUT-2-EN-1-YL DIPHOSPHATE SYNTHASE"/>
    <property type="match status" value="1"/>
</dbReference>
<dbReference type="EMBL" id="QGDJ01000005">
    <property type="protein sequence ID" value="PWJ18032.1"/>
    <property type="molecule type" value="Genomic_DNA"/>
</dbReference>